<gene>
    <name evidence="2" type="ORF">F1735_19745</name>
</gene>
<evidence type="ECO:0000313" key="3">
    <source>
        <dbReference type="Proteomes" id="UP000610594"/>
    </source>
</evidence>
<dbReference type="EMBL" id="WHJF01000055">
    <property type="protein sequence ID" value="NHZ64507.1"/>
    <property type="molecule type" value="Genomic_DNA"/>
</dbReference>
<name>A0ABX0MY26_9BURK</name>
<evidence type="ECO:0000313" key="2">
    <source>
        <dbReference type="EMBL" id="NHZ64507.1"/>
    </source>
</evidence>
<dbReference type="Proteomes" id="UP000610594">
    <property type="component" value="Unassembled WGS sequence"/>
</dbReference>
<keyword evidence="3" id="KW-1185">Reference proteome</keyword>
<dbReference type="SUPFAM" id="SSF53474">
    <property type="entry name" value="alpha/beta-Hydrolases"/>
    <property type="match status" value="1"/>
</dbReference>
<dbReference type="RefSeq" id="WP_167238539.1">
    <property type="nucleotide sequence ID" value="NZ_WHJF01000055.1"/>
</dbReference>
<feature type="region of interest" description="Disordered" evidence="1">
    <location>
        <begin position="346"/>
        <end position="394"/>
    </location>
</feature>
<reference evidence="2 3" key="1">
    <citation type="submission" date="2019-10" db="EMBL/GenBank/DDBJ databases">
        <title>Taxonomy of Antarctic Massilia spp.: description of Massilia rubra sp. nov., Massilia aquatica sp. nov., Massilia mucilaginosa sp. nov., Massilia frigida sp. nov. isolated from streams, lakes and regoliths.</title>
        <authorList>
            <person name="Holochova P."/>
            <person name="Sedlacek I."/>
            <person name="Kralova S."/>
            <person name="Maslanova I."/>
            <person name="Busse H.-J."/>
            <person name="Stankova E."/>
            <person name="Vrbovska V."/>
            <person name="Kovarovic V."/>
            <person name="Bartak M."/>
            <person name="Svec P."/>
            <person name="Pantucek R."/>
        </authorList>
    </citation>
    <scope>NUCLEOTIDE SEQUENCE [LARGE SCALE GENOMIC DNA]</scope>
    <source>
        <strain evidence="2 3">CCM 8694</strain>
    </source>
</reference>
<protein>
    <submittedName>
        <fullName evidence="2">PHA synthase subunit PhaC</fullName>
    </submittedName>
</protein>
<dbReference type="Gene3D" id="3.40.50.1820">
    <property type="entry name" value="alpha/beta hydrolase"/>
    <property type="match status" value="1"/>
</dbReference>
<sequence length="394" mass="42086">MTTLELLGFGPRQTPSRIVFSAPGLRLRCYGAGTRRHPPLLIVPAPIKRCYVWHLAPGHSVVRQALARGVGVYLIEWTELPARAGMPGLADYAGPLIDACVKVIQRRNACVQVALFGHALGGVLAALHSAWRPGHVAALALFEAPINVDGLAPLVRLVTGTALLASLPSERGRPLPGSLLSAIFANAAPAAFYAGPAIDVVASAPFPGLLATHLRVRRWTLDKLPMSRALFDDALALLFAHNSFMHGDLVLNGTRLDPGQVRAPLLSLYRPLSALVPPGAVLGFHEAAGSAHKVLLPYLGDVGVALQHVGALVGAGAHQLVWPRVFDWLERLGPLSTARAPVARSARLRDAGRRGGTWPGRHDRRPGRASRCRRHRHARAGSKPRPRSCGAPRP</sequence>
<comment type="caution">
    <text evidence="2">The sequence shown here is derived from an EMBL/GenBank/DDBJ whole genome shotgun (WGS) entry which is preliminary data.</text>
</comment>
<feature type="compositionally biased region" description="Basic residues" evidence="1">
    <location>
        <begin position="362"/>
        <end position="386"/>
    </location>
</feature>
<dbReference type="InterPro" id="IPR051321">
    <property type="entry name" value="PHA/PHB_synthase"/>
</dbReference>
<evidence type="ECO:0000256" key="1">
    <source>
        <dbReference type="SAM" id="MobiDB-lite"/>
    </source>
</evidence>
<proteinExistence type="predicted"/>
<dbReference type="PANTHER" id="PTHR36837:SF2">
    <property type="entry name" value="POLY(3-HYDROXYALKANOATE) POLYMERASE SUBUNIT PHAC"/>
    <property type="match status" value="1"/>
</dbReference>
<organism evidence="2 3">
    <name type="scientific">Massilia genomosp. 1</name>
    <dbReference type="NCBI Taxonomy" id="2609280"/>
    <lineage>
        <taxon>Bacteria</taxon>
        <taxon>Pseudomonadati</taxon>
        <taxon>Pseudomonadota</taxon>
        <taxon>Betaproteobacteria</taxon>
        <taxon>Burkholderiales</taxon>
        <taxon>Oxalobacteraceae</taxon>
        <taxon>Telluria group</taxon>
        <taxon>Massilia</taxon>
    </lineage>
</organism>
<dbReference type="InterPro" id="IPR029058">
    <property type="entry name" value="AB_hydrolase_fold"/>
</dbReference>
<accession>A0ABX0MY26</accession>
<dbReference type="PANTHER" id="PTHR36837">
    <property type="entry name" value="POLY(3-HYDROXYALKANOATE) POLYMERASE SUBUNIT PHAC"/>
    <property type="match status" value="1"/>
</dbReference>